<dbReference type="InterPro" id="IPR000383">
    <property type="entry name" value="Xaa-Pro-like_dom"/>
</dbReference>
<dbReference type="InterPro" id="IPR008979">
    <property type="entry name" value="Galactose-bd-like_sf"/>
</dbReference>
<dbReference type="PANTHER" id="PTHR43056">
    <property type="entry name" value="PEPTIDASE S9 PROLYL OLIGOPEPTIDASE"/>
    <property type="match status" value="1"/>
</dbReference>
<dbReference type="Pfam" id="PF02129">
    <property type="entry name" value="Peptidase_S15"/>
    <property type="match status" value="1"/>
</dbReference>
<gene>
    <name evidence="3" type="ORF">GCM10011489_28140</name>
</gene>
<dbReference type="Pfam" id="PF08530">
    <property type="entry name" value="PepX_C"/>
    <property type="match status" value="1"/>
</dbReference>
<evidence type="ECO:0000256" key="1">
    <source>
        <dbReference type="ARBA" id="ARBA00022801"/>
    </source>
</evidence>
<dbReference type="Gene3D" id="3.40.50.1820">
    <property type="entry name" value="alpha/beta hydrolase"/>
    <property type="match status" value="2"/>
</dbReference>
<evidence type="ECO:0000313" key="4">
    <source>
        <dbReference type="Proteomes" id="UP000621454"/>
    </source>
</evidence>
<dbReference type="AlphaFoldDB" id="A0A916WWW1"/>
<accession>A0A916WWW1</accession>
<dbReference type="SMART" id="SM00939">
    <property type="entry name" value="PepX_C"/>
    <property type="match status" value="1"/>
</dbReference>
<keyword evidence="1" id="KW-0378">Hydrolase</keyword>
<organism evidence="3 4">
    <name type="scientific">Gordonia jinhuaensis</name>
    <dbReference type="NCBI Taxonomy" id="1517702"/>
    <lineage>
        <taxon>Bacteria</taxon>
        <taxon>Bacillati</taxon>
        <taxon>Actinomycetota</taxon>
        <taxon>Actinomycetes</taxon>
        <taxon>Mycobacteriales</taxon>
        <taxon>Gordoniaceae</taxon>
        <taxon>Gordonia</taxon>
    </lineage>
</organism>
<dbReference type="InterPro" id="IPR050585">
    <property type="entry name" value="Xaa-Pro_dipeptidyl-ppase/CocE"/>
</dbReference>
<proteinExistence type="predicted"/>
<feature type="domain" description="Xaa-Pro dipeptidyl-peptidase C-terminal" evidence="2">
    <location>
        <begin position="417"/>
        <end position="685"/>
    </location>
</feature>
<dbReference type="GO" id="GO:0008239">
    <property type="term" value="F:dipeptidyl-peptidase activity"/>
    <property type="evidence" value="ECO:0007669"/>
    <property type="project" value="InterPro"/>
</dbReference>
<dbReference type="EMBL" id="BMGC01000022">
    <property type="protein sequence ID" value="GGB38813.1"/>
    <property type="molecule type" value="Genomic_DNA"/>
</dbReference>
<protein>
    <submittedName>
        <fullName evidence="3">Peptidase</fullName>
    </submittedName>
</protein>
<dbReference type="InterPro" id="IPR005674">
    <property type="entry name" value="CocE/Ser_esterase"/>
</dbReference>
<dbReference type="RefSeq" id="WP_188587216.1">
    <property type="nucleotide sequence ID" value="NZ_BMGC01000022.1"/>
</dbReference>
<dbReference type="Proteomes" id="UP000621454">
    <property type="component" value="Unassembled WGS sequence"/>
</dbReference>
<reference evidence="3" key="2">
    <citation type="submission" date="2020-09" db="EMBL/GenBank/DDBJ databases">
        <authorList>
            <person name="Sun Q."/>
            <person name="Zhou Y."/>
        </authorList>
    </citation>
    <scope>NUCLEOTIDE SEQUENCE</scope>
    <source>
        <strain evidence="3">CGMCC 1.12827</strain>
    </source>
</reference>
<reference evidence="3" key="1">
    <citation type="journal article" date="2014" name="Int. J. Syst. Evol. Microbiol.">
        <title>Complete genome sequence of Corynebacterium casei LMG S-19264T (=DSM 44701T), isolated from a smear-ripened cheese.</title>
        <authorList>
            <consortium name="US DOE Joint Genome Institute (JGI-PGF)"/>
            <person name="Walter F."/>
            <person name="Albersmeier A."/>
            <person name="Kalinowski J."/>
            <person name="Ruckert C."/>
        </authorList>
    </citation>
    <scope>NUCLEOTIDE SEQUENCE</scope>
    <source>
        <strain evidence="3">CGMCC 1.12827</strain>
    </source>
</reference>
<dbReference type="PANTHER" id="PTHR43056:SF10">
    <property type="entry name" value="COCE_NOND FAMILY, PUTATIVE (AFU_ORTHOLOGUE AFUA_7G00600)-RELATED"/>
    <property type="match status" value="1"/>
</dbReference>
<evidence type="ECO:0000313" key="3">
    <source>
        <dbReference type="EMBL" id="GGB38813.1"/>
    </source>
</evidence>
<dbReference type="NCBIfam" id="TIGR00976">
    <property type="entry name" value="CocE_NonD"/>
    <property type="match status" value="1"/>
</dbReference>
<keyword evidence="4" id="KW-1185">Reference proteome</keyword>
<sequence>MELDRTRSARTKSDRVGATAARWILAAVLPVLLSLVVTPATASAAIMAPDAGAVGAAWRASHDGPQPYAGINISWDVPIRMSDGTILRANVYRPADKQNVATSAKTPVIVTMTPYTKLVSAVAAAALQNPVLTPYVTALTNAINLHGTPIDGITDIAHTVRDGGIRTFSVDYNLVRSGYTTVVVDVRGTGFSQGHWDVFGAREQQDSVEVIDWASRQRWSNGKVGMMGVSYSAINQIQAANKRPAALKAIMPVEPGGDLIRDIVMPGGAVGVGFLPLWLGLVNGTKLIPNVASMLNGTFDWKWLAARVSDPVTFFPQFIDALTAQSYSTAPDELKALLLPDSRERQSWLDHADQITTPTMIYGGWFDLFTNSEVRMFNNIPLPAGHKQLIMGPGYHTTIGGGQGQAGTPPRLDVLQKAWFDHWLKGVDNGVDRYGPVNLKQIGGTWVSAQSFPRPGMVRQRLYLDGTPSGTAAAAAGDGSLRTAPSSSHRRLTVAPGLLSVCSRDGAQQTAGALAIFPGCADDARVSEHDALTFTSAPLTEARSISGPINLHLNTVLDATDGYFTATLNDVAPDGRSTVVNSGQLVVSMRALDTSQTTYGANGDVIDPFYTLTLGTRQPAVPGKATPIDLGILPTDAVIKAGHRLRIDVFAMNLPRGLPTRPSLNASGLKPEHILLDPASPSFVNLPISAPLR</sequence>
<dbReference type="SUPFAM" id="SSF49785">
    <property type="entry name" value="Galactose-binding domain-like"/>
    <property type="match status" value="1"/>
</dbReference>
<dbReference type="Gene3D" id="2.60.120.260">
    <property type="entry name" value="Galactose-binding domain-like"/>
    <property type="match status" value="1"/>
</dbReference>
<comment type="caution">
    <text evidence="3">The sequence shown here is derived from an EMBL/GenBank/DDBJ whole genome shotgun (WGS) entry which is preliminary data.</text>
</comment>
<dbReference type="InterPro" id="IPR013736">
    <property type="entry name" value="Xaa-Pro_dipept_C"/>
</dbReference>
<dbReference type="InterPro" id="IPR029058">
    <property type="entry name" value="AB_hydrolase_fold"/>
</dbReference>
<name>A0A916WWW1_9ACTN</name>
<dbReference type="SUPFAM" id="SSF53474">
    <property type="entry name" value="alpha/beta-Hydrolases"/>
    <property type="match status" value="1"/>
</dbReference>
<dbReference type="Gene3D" id="1.10.3020.10">
    <property type="entry name" value="alpha-amino acid ester hydrolase ( Helical cap domain)"/>
    <property type="match status" value="1"/>
</dbReference>
<evidence type="ECO:0000259" key="2">
    <source>
        <dbReference type="SMART" id="SM00939"/>
    </source>
</evidence>